<accession>A0ABU8XLB2</accession>
<dbReference type="Pfam" id="PF02775">
    <property type="entry name" value="TPP_enzyme_C"/>
    <property type="match status" value="1"/>
</dbReference>
<protein>
    <submittedName>
        <fullName evidence="5">Indolepyruvate ferredoxin oxidoreductase family protein</fullName>
    </submittedName>
</protein>
<dbReference type="SUPFAM" id="SSF52518">
    <property type="entry name" value="Thiamin diphosphate-binding fold (THDP-binding)"/>
    <property type="match status" value="2"/>
</dbReference>
<dbReference type="InterPro" id="IPR002869">
    <property type="entry name" value="Pyrv_flavodox_OxRed_cen"/>
</dbReference>
<dbReference type="RefSeq" id="WP_418157812.1">
    <property type="nucleotide sequence ID" value="NZ_JBBLZC010000001.1"/>
</dbReference>
<evidence type="ECO:0000313" key="5">
    <source>
        <dbReference type="EMBL" id="MEK0081972.1"/>
    </source>
</evidence>
<evidence type="ECO:0000313" key="6">
    <source>
        <dbReference type="Proteomes" id="UP001375743"/>
    </source>
</evidence>
<dbReference type="InterPro" id="IPR011766">
    <property type="entry name" value="TPP_enzyme_TPP-bd"/>
</dbReference>
<dbReference type="InterPro" id="IPR046667">
    <property type="entry name" value="DUF6537"/>
</dbReference>
<reference evidence="5 6" key="1">
    <citation type="submission" date="2024-01" db="EMBL/GenBank/DDBJ databases">
        <title>Multi-omics insights into the function and evolution of sodium benzoate biodegradation pathways in Benzoatithermus flavus gen. nov., sp. nov. from hot spring.</title>
        <authorList>
            <person name="Hu C.-J."/>
            <person name="Li W.-J."/>
        </authorList>
    </citation>
    <scope>NUCLEOTIDE SEQUENCE [LARGE SCALE GENOMIC DNA]</scope>
    <source>
        <strain evidence="5 6">SYSU G07066</strain>
    </source>
</reference>
<evidence type="ECO:0000259" key="4">
    <source>
        <dbReference type="Pfam" id="PF20169"/>
    </source>
</evidence>
<dbReference type="NCBIfam" id="NF009588">
    <property type="entry name" value="PRK13029.1"/>
    <property type="match status" value="1"/>
</dbReference>
<dbReference type="PANTHER" id="PTHR48084">
    <property type="entry name" value="2-OXOGLUTARATE OXIDOREDUCTASE SUBUNIT KORB-RELATED"/>
    <property type="match status" value="1"/>
</dbReference>
<dbReference type="Gene3D" id="3.40.920.10">
    <property type="entry name" value="Pyruvate-ferredoxin oxidoreductase, PFOR, domain III"/>
    <property type="match status" value="1"/>
</dbReference>
<dbReference type="PANTHER" id="PTHR48084:SF3">
    <property type="entry name" value="SUBUNIT OF PYRUVATE:FLAVODOXIN OXIDOREDUCTASE"/>
    <property type="match status" value="1"/>
</dbReference>
<evidence type="ECO:0000256" key="1">
    <source>
        <dbReference type="ARBA" id="ARBA00023002"/>
    </source>
</evidence>
<feature type="domain" description="Pyruvate/ketoisovalerate oxidoreductase catalytic" evidence="2">
    <location>
        <begin position="729"/>
        <end position="915"/>
    </location>
</feature>
<keyword evidence="1" id="KW-0560">Oxidoreductase</keyword>
<feature type="domain" description="Thiamine pyrophosphate enzyme TPP-binding" evidence="3">
    <location>
        <begin position="458"/>
        <end position="552"/>
    </location>
</feature>
<dbReference type="Gene3D" id="3.40.50.970">
    <property type="match status" value="1"/>
</dbReference>
<dbReference type="InterPro" id="IPR029061">
    <property type="entry name" value="THDP-binding"/>
</dbReference>
<evidence type="ECO:0000259" key="3">
    <source>
        <dbReference type="Pfam" id="PF02775"/>
    </source>
</evidence>
<dbReference type="Proteomes" id="UP001375743">
    <property type="component" value="Unassembled WGS sequence"/>
</dbReference>
<dbReference type="Pfam" id="PF01558">
    <property type="entry name" value="POR"/>
    <property type="match status" value="1"/>
</dbReference>
<dbReference type="InterPro" id="IPR051457">
    <property type="entry name" value="2-oxoacid:Fd_oxidoreductase"/>
</dbReference>
<organism evidence="5 6">
    <name type="scientific">Benzoatithermus flavus</name>
    <dbReference type="NCBI Taxonomy" id="3108223"/>
    <lineage>
        <taxon>Bacteria</taxon>
        <taxon>Pseudomonadati</taxon>
        <taxon>Pseudomonadota</taxon>
        <taxon>Alphaproteobacteria</taxon>
        <taxon>Geminicoccales</taxon>
        <taxon>Geminicoccaceae</taxon>
        <taxon>Benzoatithermus</taxon>
    </lineage>
</organism>
<dbReference type="Pfam" id="PF20169">
    <property type="entry name" value="DUF6537"/>
    <property type="match status" value="1"/>
</dbReference>
<name>A0ABU8XLB2_9PROT</name>
<dbReference type="EMBL" id="JBBLZC010000001">
    <property type="protein sequence ID" value="MEK0081972.1"/>
    <property type="molecule type" value="Genomic_DNA"/>
</dbReference>
<evidence type="ECO:0000259" key="2">
    <source>
        <dbReference type="Pfam" id="PF01558"/>
    </source>
</evidence>
<dbReference type="InterPro" id="IPR019752">
    <property type="entry name" value="Pyrv/ketoisovalerate_OxRed_cat"/>
</dbReference>
<gene>
    <name evidence="5" type="ORF">U1T56_02320</name>
</gene>
<proteinExistence type="predicted"/>
<dbReference type="NCBIfam" id="NF009589">
    <property type="entry name" value="PRK13030.1"/>
    <property type="match status" value="1"/>
</dbReference>
<comment type="caution">
    <text evidence="5">The sequence shown here is derived from an EMBL/GenBank/DDBJ whole genome shotgun (WGS) entry which is preliminary data.</text>
</comment>
<keyword evidence="6" id="KW-1185">Reference proteome</keyword>
<feature type="domain" description="DUF6537" evidence="4">
    <location>
        <begin position="942"/>
        <end position="1140"/>
    </location>
</feature>
<dbReference type="SUPFAM" id="SSF53323">
    <property type="entry name" value="Pyruvate-ferredoxin oxidoreductase, PFOR, domain III"/>
    <property type="match status" value="1"/>
</dbReference>
<sequence length="1159" mass="125091">MTQLREVTLDDKYTATSGRIFVTGIQALVRLPIVQRQRDLAAGLSTAGYITGYRGSPLGTYDQQLERAKAHLAAHHVVHKPGVNEDLAATACAGTQQVGLDGESRYDGVFAIWYAKGPGVDRSGDAIRHGNLFGTAKHGGVLLLLGDDHICESSTTAHQSEYAMVDAMVPVLNPAGVDEILEYGLLGIAMSRFSGAWVALKCVHDTVESTASIEIAPDRPRIVLPTDYVPPPGGLNIRWPDNGIGQRMALAQEERLHVHKLEAARAFARANRLDRVVLGGEGAWLGVVTAGKSWLDLIAALDDLGIDEARARELGLLVYKVGMTWPLEPVGLAEALVGLEKVIVVEEKRGLIESQAKELLYPLARRPVVVGKRDEAGALLFPSHGSLGSNQIAIAIARRLLERREDATLRERLEAIEQAERAAAGYVPAMLRLPYFCPGCPHNSSTRVPEGSKALAGIGCHFMVQWMDRDTRRFTQMGGEGASWLGEAPFSTRGHIFQNVGDGTFYHSGSLAVRAAVASGANITFKILYNDAVAMTGGQKMETGNLDVPAITRLLQAEGVKEIAVVTDEPGKYPLGAGFAPGVRIHHRSELDAVQRRLREVEGVSALVYDQTCAAEKRRRRKRGTFPDPDERVVINERVCEACGDCGLASNCVAIQPVETEFGRKRRIDQSACNKDFSCLEGFCPSFVSVKGGTLRQASAAGETPFPVLPEPALPTLDGPYGIVVTGVGGTGVVTIAALLGMAAHLEGKGIAALDMIGLAQKGGAVVSHLKLAPTQAEIGAARIQAGGARLVLGCDLVVAAGTQAVPTMRKGATAVVVNRDAVMTGDFTRDPDLALPADRLEQAILSAAGAEQVSFVDAGRLATRLVGDAIGANLFLVGYAWQKGLIPLSRAAIERAIEINGVQVAFNRQAFLWGRRAAYDLAAVERVAGAAEGRRSVPRTLDEIVDHRARFLAGYQDEAYARRYRAIVSRVAAAEAACLPGRTDLARTVAQNLAKLMAIKDEYEVARLWTDGVFLEQLGAEFERWDRLELHLAPPLLAGRDPATGRLKKRRYGPWLFPVLRLLARLKCLRGTTFDPFGRTAERKMERRLLAEYEALLDEILQKLTPENHPLAVELAALPEQMRGFGHVKEANVRRAKAKEAELLATFRGEAALLRAAE</sequence>